<dbReference type="PANTHER" id="PTHR28055:SF1">
    <property type="entry name" value="ALTERED INHERITANCE OF MITOCHONDRIA PROTEIN 41, MITOCHONDRIAL"/>
    <property type="match status" value="1"/>
</dbReference>
<accession>A0A1F6UV83</accession>
<dbReference type="InterPro" id="IPR042184">
    <property type="entry name" value="YqeY/Aim41_N"/>
</dbReference>
<name>A0A1F6UV83_9BACT</name>
<dbReference type="SUPFAM" id="SSF89095">
    <property type="entry name" value="GatB/YqeY motif"/>
    <property type="match status" value="1"/>
</dbReference>
<gene>
    <name evidence="1" type="ORF">A2645_00625</name>
</gene>
<dbReference type="AlphaFoldDB" id="A0A1F6UV83"/>
<reference evidence="1 2" key="1">
    <citation type="journal article" date="2016" name="Nat. Commun.">
        <title>Thousands of microbial genomes shed light on interconnected biogeochemical processes in an aquifer system.</title>
        <authorList>
            <person name="Anantharaman K."/>
            <person name="Brown C.T."/>
            <person name="Hug L.A."/>
            <person name="Sharon I."/>
            <person name="Castelle C.J."/>
            <person name="Probst A.J."/>
            <person name="Thomas B.C."/>
            <person name="Singh A."/>
            <person name="Wilkins M.J."/>
            <person name="Karaoz U."/>
            <person name="Brodie E.L."/>
            <person name="Williams K.H."/>
            <person name="Hubbard S.S."/>
            <person name="Banfield J.F."/>
        </authorList>
    </citation>
    <scope>NUCLEOTIDE SEQUENCE [LARGE SCALE GENOMIC DNA]</scope>
</reference>
<comment type="caution">
    <text evidence="1">The sequence shown here is derived from an EMBL/GenBank/DDBJ whole genome shotgun (WGS) entry which is preliminary data.</text>
</comment>
<evidence type="ECO:0000313" key="2">
    <source>
        <dbReference type="Proteomes" id="UP000182253"/>
    </source>
</evidence>
<dbReference type="EMBL" id="MFTL01000023">
    <property type="protein sequence ID" value="OGI61295.1"/>
    <property type="molecule type" value="Genomic_DNA"/>
</dbReference>
<protein>
    <recommendedName>
        <fullName evidence="3">Glutamyl-tRNA amidotransferase</fullName>
    </recommendedName>
</protein>
<dbReference type="PANTHER" id="PTHR28055">
    <property type="entry name" value="ALTERED INHERITANCE OF MITOCHONDRIA PROTEIN 41, MITOCHONDRIAL"/>
    <property type="match status" value="1"/>
</dbReference>
<dbReference type="STRING" id="1801735.A2645_00625"/>
<dbReference type="InterPro" id="IPR019004">
    <property type="entry name" value="YqeY/Aim41"/>
</dbReference>
<organism evidence="1 2">
    <name type="scientific">Candidatus Nomurabacteria bacterium RIFCSPHIGHO2_01_FULL_39_9</name>
    <dbReference type="NCBI Taxonomy" id="1801735"/>
    <lineage>
        <taxon>Bacteria</taxon>
        <taxon>Candidatus Nomuraibacteriota</taxon>
    </lineage>
</organism>
<dbReference type="InterPro" id="IPR003789">
    <property type="entry name" value="Asn/Gln_tRNA_amidoTrase-B-like"/>
</dbReference>
<sequence>MLHQKIRDEIKAAMRSKDQVKLDTLRGILAAFTNELVAKKRKPDEELFDEDALVVISRLAKQRKDSIAQFKAGGREDLAKEEEAQLKILEVYLPEMMEKEEVEKIAKAKKEELGIADASKKGMLMAALMKELKGKADGMMVKEVVDSLFS</sequence>
<dbReference type="Gene3D" id="1.10.10.410">
    <property type="match status" value="1"/>
</dbReference>
<dbReference type="InterPro" id="IPR023168">
    <property type="entry name" value="GatB_Yqey_C_2"/>
</dbReference>
<evidence type="ECO:0000313" key="1">
    <source>
        <dbReference type="EMBL" id="OGI61295.1"/>
    </source>
</evidence>
<dbReference type="Gene3D" id="1.10.1510.10">
    <property type="entry name" value="Uncharacterised protein YqeY/AIM41 PF09424, N-terminal domain"/>
    <property type="match status" value="1"/>
</dbReference>
<proteinExistence type="predicted"/>
<dbReference type="Pfam" id="PF09424">
    <property type="entry name" value="YqeY"/>
    <property type="match status" value="1"/>
</dbReference>
<dbReference type="Proteomes" id="UP000182253">
    <property type="component" value="Unassembled WGS sequence"/>
</dbReference>
<evidence type="ECO:0008006" key="3">
    <source>
        <dbReference type="Google" id="ProtNLM"/>
    </source>
</evidence>
<dbReference type="GO" id="GO:0016884">
    <property type="term" value="F:carbon-nitrogen ligase activity, with glutamine as amido-N-donor"/>
    <property type="evidence" value="ECO:0007669"/>
    <property type="project" value="InterPro"/>
</dbReference>